<gene>
    <name evidence="1" type="ORF">ABVV53_08745</name>
</gene>
<organism evidence="1 2">
    <name type="scientific">Novosphingobium kalidii</name>
    <dbReference type="NCBI Taxonomy" id="3230299"/>
    <lineage>
        <taxon>Bacteria</taxon>
        <taxon>Pseudomonadati</taxon>
        <taxon>Pseudomonadota</taxon>
        <taxon>Alphaproteobacteria</taxon>
        <taxon>Sphingomonadales</taxon>
        <taxon>Sphingomonadaceae</taxon>
        <taxon>Novosphingobium</taxon>
    </lineage>
</organism>
<dbReference type="Proteomes" id="UP001548713">
    <property type="component" value="Unassembled WGS sequence"/>
</dbReference>
<sequence>MKFDIFATMKGADDYDRHRPVDFDICVERLPEPAVELARDAISRGIPYYHSSYSQTWVPYAELAIDAGLGIPLDDPTCPYFVPPRARAKPVFLPELITGSVAAGCPTYRAALDRSRVKAQFLTNLRLEFPPRPYDLRVQWFPDDQRPLTRMIHIGLLDAFPGDRCWWVVGTDAQKLLPPVDYSGDGLGNEFCNPQAWTDHDALDRFDAEHRRHWPEIYGYQHPEWLARGYQQPGWSPHGAWS</sequence>
<dbReference type="RefSeq" id="WP_353983996.1">
    <property type="nucleotide sequence ID" value="NZ_JBEWLY010000013.1"/>
</dbReference>
<reference evidence="1 2" key="1">
    <citation type="submission" date="2024-07" db="EMBL/GenBank/DDBJ databases">
        <title>Novosphingobium kalidii RD2P27.</title>
        <authorList>
            <person name="Sun J.-Q."/>
        </authorList>
    </citation>
    <scope>NUCLEOTIDE SEQUENCE [LARGE SCALE GENOMIC DNA]</scope>
    <source>
        <strain evidence="1 2">RD2P27</strain>
    </source>
</reference>
<name>A0ABV2D2J9_9SPHN</name>
<evidence type="ECO:0000313" key="2">
    <source>
        <dbReference type="Proteomes" id="UP001548713"/>
    </source>
</evidence>
<comment type="caution">
    <text evidence="1">The sequence shown here is derived from an EMBL/GenBank/DDBJ whole genome shotgun (WGS) entry which is preliminary data.</text>
</comment>
<evidence type="ECO:0000313" key="1">
    <source>
        <dbReference type="EMBL" id="MET1755544.1"/>
    </source>
</evidence>
<accession>A0ABV2D2J9</accession>
<dbReference type="EMBL" id="JBEWLY010000013">
    <property type="protein sequence ID" value="MET1755544.1"/>
    <property type="molecule type" value="Genomic_DNA"/>
</dbReference>
<protein>
    <submittedName>
        <fullName evidence="1">Uncharacterized protein</fullName>
    </submittedName>
</protein>
<proteinExistence type="predicted"/>
<keyword evidence="2" id="KW-1185">Reference proteome</keyword>